<evidence type="ECO:0000256" key="2">
    <source>
        <dbReference type="ARBA" id="ARBA00022741"/>
    </source>
</evidence>
<dbReference type="InterPro" id="IPR027417">
    <property type="entry name" value="P-loop_NTPase"/>
</dbReference>
<dbReference type="STRING" id="448386.A0A2V3IL57"/>
<evidence type="ECO:0000256" key="1">
    <source>
        <dbReference type="ARBA" id="ARBA00007921"/>
    </source>
</evidence>
<dbReference type="InterPro" id="IPR015946">
    <property type="entry name" value="KH_dom-like_a/b"/>
</dbReference>
<dbReference type="GO" id="GO:0019843">
    <property type="term" value="F:rRNA binding"/>
    <property type="evidence" value="ECO:0007669"/>
    <property type="project" value="TreeGrafter"/>
</dbReference>
<evidence type="ECO:0000313" key="8">
    <source>
        <dbReference type="Proteomes" id="UP000247409"/>
    </source>
</evidence>
<reference evidence="7 8" key="1">
    <citation type="journal article" date="2018" name="Mol. Biol. Evol.">
        <title>Analysis of the draft genome of the red seaweed Gracilariopsis chorda provides insights into genome size evolution in Rhodophyta.</title>
        <authorList>
            <person name="Lee J."/>
            <person name="Yang E.C."/>
            <person name="Graf L."/>
            <person name="Yang J.H."/>
            <person name="Qiu H."/>
            <person name="Zel Zion U."/>
            <person name="Chan C.X."/>
            <person name="Stephens T.G."/>
            <person name="Weber A.P.M."/>
            <person name="Boo G.H."/>
            <person name="Boo S.M."/>
            <person name="Kim K.M."/>
            <person name="Shin Y."/>
            <person name="Jung M."/>
            <person name="Lee S.J."/>
            <person name="Yim H.S."/>
            <person name="Lee J.H."/>
            <person name="Bhattacharya D."/>
            <person name="Yoon H.S."/>
        </authorList>
    </citation>
    <scope>NUCLEOTIDE SEQUENCE [LARGE SCALE GENOMIC DNA]</scope>
    <source>
        <strain evidence="7 8">SKKU-2015</strain>
        <tissue evidence="7">Whole body</tissue>
    </source>
</reference>
<sequence length="342" mass="37952">MFRTYFLAASNSIPSIPRLSFARRFCSSSKESAVDYSAALPHIPADTRIASVALIGAPNAGKSSLSNALIGSRVSAVSRKVNATRSRTIGAYTSGNRQLIFWDTPGVVERQFLKTLRAERRELTTDGWGAAVDADVVVLVVDASRGEGYWRRCANISEQIAESRGKARQQSGLLLVLNKCDKVTPRSRILTAADFFQTKVSDFKAVFEDRIFMVSAYNGRGVNDLRDKLLDMTTEGDFEVPPDTAYCDDELDVVRQHIWEKLLHRVHEEVPYQCRFENEKMMQLPNGDLYISEVIRVPRSSAVGIVVGPGGQVIEWIRDTAAQSSSEVLKRAVHLKLRVAVA</sequence>
<dbReference type="InterPro" id="IPR005662">
    <property type="entry name" value="GTPase_Era-like"/>
</dbReference>
<dbReference type="GO" id="GO:0005525">
    <property type="term" value="F:GTP binding"/>
    <property type="evidence" value="ECO:0007669"/>
    <property type="project" value="UniProtKB-KW"/>
</dbReference>
<name>A0A2V3IL57_9FLOR</name>
<dbReference type="Pfam" id="PF07650">
    <property type="entry name" value="KH_2"/>
    <property type="match status" value="1"/>
</dbReference>
<comment type="caution">
    <text evidence="7">The sequence shown here is derived from an EMBL/GenBank/DDBJ whole genome shotgun (WGS) entry which is preliminary data.</text>
</comment>
<dbReference type="PANTHER" id="PTHR42698">
    <property type="entry name" value="GTPASE ERA"/>
    <property type="match status" value="1"/>
</dbReference>
<evidence type="ECO:0000313" key="7">
    <source>
        <dbReference type="EMBL" id="PXF42779.1"/>
    </source>
</evidence>
<organism evidence="7 8">
    <name type="scientific">Gracilariopsis chorda</name>
    <dbReference type="NCBI Taxonomy" id="448386"/>
    <lineage>
        <taxon>Eukaryota</taxon>
        <taxon>Rhodophyta</taxon>
        <taxon>Florideophyceae</taxon>
        <taxon>Rhodymeniophycidae</taxon>
        <taxon>Gracilariales</taxon>
        <taxon>Gracilariaceae</taxon>
        <taxon>Gracilariopsis</taxon>
    </lineage>
</organism>
<comment type="similarity">
    <text evidence="1">Belongs to the TRAFAC class TrmE-Era-EngA-EngB-Septin-like GTPase superfamily. Era GTPase family.</text>
</comment>
<dbReference type="SUPFAM" id="SSF54814">
    <property type="entry name" value="Prokaryotic type KH domain (KH-domain type II)"/>
    <property type="match status" value="1"/>
</dbReference>
<evidence type="ECO:0000256" key="4">
    <source>
        <dbReference type="ARBA" id="ARBA00023134"/>
    </source>
</evidence>
<keyword evidence="2" id="KW-0547">Nucleotide-binding</keyword>
<dbReference type="Gene3D" id="3.30.300.20">
    <property type="match status" value="1"/>
</dbReference>
<dbReference type="GO" id="GO:0000028">
    <property type="term" value="P:ribosomal small subunit assembly"/>
    <property type="evidence" value="ECO:0007669"/>
    <property type="project" value="TreeGrafter"/>
</dbReference>
<dbReference type="AlphaFoldDB" id="A0A2V3IL57"/>
<dbReference type="GO" id="GO:0043024">
    <property type="term" value="F:ribosomal small subunit binding"/>
    <property type="evidence" value="ECO:0007669"/>
    <property type="project" value="TreeGrafter"/>
</dbReference>
<feature type="domain" description="KH type-2" evidence="6">
    <location>
        <begin position="283"/>
        <end position="338"/>
    </location>
</feature>
<dbReference type="NCBIfam" id="TIGR00436">
    <property type="entry name" value="era"/>
    <property type="match status" value="1"/>
</dbReference>
<keyword evidence="3" id="KW-0694">RNA-binding</keyword>
<dbReference type="InterPro" id="IPR009019">
    <property type="entry name" value="KH_sf_prok-type"/>
</dbReference>
<accession>A0A2V3IL57</accession>
<gene>
    <name evidence="7" type="ORF">BWQ96_07486</name>
</gene>
<evidence type="ECO:0000256" key="3">
    <source>
        <dbReference type="ARBA" id="ARBA00022884"/>
    </source>
</evidence>
<protein>
    <submittedName>
        <fullName evidence="7">GTPase Era</fullName>
    </submittedName>
</protein>
<keyword evidence="8" id="KW-1185">Reference proteome</keyword>
<dbReference type="Gene3D" id="3.40.50.300">
    <property type="entry name" value="P-loop containing nucleotide triphosphate hydrolases"/>
    <property type="match status" value="1"/>
</dbReference>
<dbReference type="OrthoDB" id="8954335at2759"/>
<evidence type="ECO:0000259" key="5">
    <source>
        <dbReference type="Pfam" id="PF01926"/>
    </source>
</evidence>
<keyword evidence="4" id="KW-0342">GTP-binding</keyword>
<dbReference type="InterPro" id="IPR005225">
    <property type="entry name" value="Small_GTP-bd"/>
</dbReference>
<dbReference type="EMBL" id="NBIV01000150">
    <property type="protein sequence ID" value="PXF42779.1"/>
    <property type="molecule type" value="Genomic_DNA"/>
</dbReference>
<dbReference type="PANTHER" id="PTHR42698:SF1">
    <property type="entry name" value="GTPASE ERA, MITOCHONDRIAL"/>
    <property type="match status" value="1"/>
</dbReference>
<dbReference type="CDD" id="cd22534">
    <property type="entry name" value="KH-II_Era"/>
    <property type="match status" value="1"/>
</dbReference>
<dbReference type="Proteomes" id="UP000247409">
    <property type="component" value="Unassembled WGS sequence"/>
</dbReference>
<dbReference type="SUPFAM" id="SSF52540">
    <property type="entry name" value="P-loop containing nucleoside triphosphate hydrolases"/>
    <property type="match status" value="1"/>
</dbReference>
<dbReference type="NCBIfam" id="TIGR00231">
    <property type="entry name" value="small_GTP"/>
    <property type="match status" value="1"/>
</dbReference>
<feature type="domain" description="G" evidence="5">
    <location>
        <begin position="52"/>
        <end position="179"/>
    </location>
</feature>
<dbReference type="Pfam" id="PF01926">
    <property type="entry name" value="MMR_HSR1"/>
    <property type="match status" value="1"/>
</dbReference>
<evidence type="ECO:0000259" key="6">
    <source>
        <dbReference type="Pfam" id="PF07650"/>
    </source>
</evidence>
<proteinExistence type="inferred from homology"/>
<dbReference type="InterPro" id="IPR006073">
    <property type="entry name" value="GTP-bd"/>
</dbReference>
<dbReference type="InterPro" id="IPR004044">
    <property type="entry name" value="KH_dom_type_2"/>
</dbReference>